<proteinExistence type="predicted"/>
<evidence type="ECO:0000313" key="1">
    <source>
        <dbReference type="EMBL" id="AWX53658.1"/>
    </source>
</evidence>
<organism evidence="1 2">
    <name type="scientific">Brevibacillus brevis</name>
    <name type="common">Bacillus brevis</name>
    <dbReference type="NCBI Taxonomy" id="1393"/>
    <lineage>
        <taxon>Bacteria</taxon>
        <taxon>Bacillati</taxon>
        <taxon>Bacillota</taxon>
        <taxon>Bacilli</taxon>
        <taxon>Bacillales</taxon>
        <taxon>Paenibacillaceae</taxon>
        <taxon>Brevibacillus</taxon>
    </lineage>
</organism>
<dbReference type="EMBL" id="CP030117">
    <property type="protein sequence ID" value="AWX53658.1"/>
    <property type="molecule type" value="Genomic_DNA"/>
</dbReference>
<reference evidence="1 2" key="1">
    <citation type="journal article" date="2015" name="Genome Announc.">
        <title>Draft Genome Sequence of Brevibacillus brevis DZQ7, a Plant Growth-Promoting Rhizobacterium with Broad-Spectrum Antimicrobial Activity.</title>
        <authorList>
            <person name="Hou Q."/>
            <person name="Wang C."/>
            <person name="Hou X."/>
            <person name="Xia Z."/>
            <person name="Ye J."/>
            <person name="Liu K."/>
            <person name="Liu H."/>
            <person name="Wang J."/>
            <person name="Guo H."/>
            <person name="Yu X."/>
            <person name="Yang Y."/>
            <person name="Du B."/>
            <person name="Ding Y."/>
        </authorList>
    </citation>
    <scope>NUCLEOTIDE SEQUENCE [LARGE SCALE GENOMIC DNA]</scope>
    <source>
        <strain evidence="1 2">DZQ7</strain>
    </source>
</reference>
<sequence length="120" mass="13798">MKCPWCDVQVEKLEGYCLNCGNEFVDFEKKEFSNINNSDLNNVSVPKVEFCAKCQNEMLFLGEQELQRSSPISNLFLGEFGDLLKGTLRLLMFVCKDCGKTEFFVTEDTLLRLKDYGQLD</sequence>
<name>A0A2Z4MB21_BREBE</name>
<dbReference type="RefSeq" id="WP_053079655.1">
    <property type="nucleotide sequence ID" value="NZ_CP030117.1"/>
</dbReference>
<evidence type="ECO:0000313" key="2">
    <source>
        <dbReference type="Proteomes" id="UP000036061"/>
    </source>
</evidence>
<gene>
    <name evidence="1" type="ORF">AB432_000495</name>
</gene>
<accession>A0A2Z4MB21</accession>
<dbReference type="Proteomes" id="UP000036061">
    <property type="component" value="Chromosome"/>
</dbReference>
<protein>
    <submittedName>
        <fullName evidence="1">Uncharacterized protein</fullName>
    </submittedName>
</protein>
<dbReference type="AlphaFoldDB" id="A0A2Z4MB21"/>